<proteinExistence type="predicted"/>
<name>A0A9N9KU26_9HELO</name>
<evidence type="ECO:0000313" key="1">
    <source>
        <dbReference type="EMBL" id="CAG8952022.1"/>
    </source>
</evidence>
<organism evidence="1 2">
    <name type="scientific">Hymenoscyphus fraxineus</name>
    <dbReference type="NCBI Taxonomy" id="746836"/>
    <lineage>
        <taxon>Eukaryota</taxon>
        <taxon>Fungi</taxon>
        <taxon>Dikarya</taxon>
        <taxon>Ascomycota</taxon>
        <taxon>Pezizomycotina</taxon>
        <taxon>Leotiomycetes</taxon>
        <taxon>Helotiales</taxon>
        <taxon>Helotiaceae</taxon>
        <taxon>Hymenoscyphus</taxon>
    </lineage>
</organism>
<dbReference type="AlphaFoldDB" id="A0A9N9KU26"/>
<comment type="caution">
    <text evidence="1">The sequence shown here is derived from an EMBL/GenBank/DDBJ whole genome shotgun (WGS) entry which is preliminary data.</text>
</comment>
<dbReference type="EMBL" id="CAJVRL010000045">
    <property type="protein sequence ID" value="CAG8952022.1"/>
    <property type="molecule type" value="Genomic_DNA"/>
</dbReference>
<gene>
    <name evidence="1" type="ORF">HYFRA_00000758</name>
</gene>
<keyword evidence="2" id="KW-1185">Reference proteome</keyword>
<sequence length="173" mass="20106">MDTKCQSGFLHGPGDLNSHLFGCLKQSEREGFLNRLPANSRARVRNEELRITRLRSIAERRQDIEEGFLLRRHKQAIRRWRKWTGLKPRERSVENLPNGHFSEIEIKEDDELEDDLKPPKPVKPVVGFDDLDEALDVSVNVMFFKDSAPQTISEFLPEKVSRSKNTSQQVIIR</sequence>
<dbReference type="Proteomes" id="UP000696280">
    <property type="component" value="Unassembled WGS sequence"/>
</dbReference>
<protein>
    <submittedName>
        <fullName evidence="1">Uncharacterized protein</fullName>
    </submittedName>
</protein>
<accession>A0A9N9KU26</accession>
<dbReference type="OrthoDB" id="341259at2759"/>
<reference evidence="1" key="1">
    <citation type="submission" date="2021-07" db="EMBL/GenBank/DDBJ databases">
        <authorList>
            <person name="Durling M."/>
        </authorList>
    </citation>
    <scope>NUCLEOTIDE SEQUENCE</scope>
</reference>
<evidence type="ECO:0000313" key="2">
    <source>
        <dbReference type="Proteomes" id="UP000696280"/>
    </source>
</evidence>